<dbReference type="AlphaFoldDB" id="M9RWC4"/>
<reference evidence="4 5" key="1">
    <citation type="journal article" date="2013" name="PLoS ONE">
        <title>Poles Apart: Arctic and Antarctic Octadecabacter strains Share High Genome Plasticity and a New Type of Xanthorhodopsin.</title>
        <authorList>
            <person name="Vollmers J."/>
            <person name="Voget S."/>
            <person name="Dietrich S."/>
            <person name="Gollnow K."/>
            <person name="Smits M."/>
            <person name="Meyer K."/>
            <person name="Brinkhoff T."/>
            <person name="Simon M."/>
            <person name="Daniel R."/>
        </authorList>
    </citation>
    <scope>NUCLEOTIDE SEQUENCE [LARGE SCALE GENOMIC DNA]</scope>
    <source>
        <strain evidence="4 5">238</strain>
        <plasmid evidence="5">Plasmid pOA238_118</plasmid>
    </source>
</reference>
<evidence type="ECO:0000313" key="5">
    <source>
        <dbReference type="Proteomes" id="UP000004688"/>
    </source>
</evidence>
<keyword evidence="5" id="KW-1185">Reference proteome</keyword>
<sequence length="84" mass="9014">MGMTTINSRTFNQDASGAKRAAQEGPVFITDRGKPAHVLLSIEAYRQLAGLQESILDLLADPEAADVSFEPDRLGSLTRPADLS</sequence>
<dbReference type="InterPro" id="IPR036165">
    <property type="entry name" value="YefM-like_sf"/>
</dbReference>
<dbReference type="NCBIfam" id="TIGR01552">
    <property type="entry name" value="phd_fam"/>
    <property type="match status" value="1"/>
</dbReference>
<comment type="similarity">
    <text evidence="1 2">Belongs to the phD/YefM antitoxin family.</text>
</comment>
<protein>
    <recommendedName>
        <fullName evidence="2">Antitoxin</fullName>
    </recommendedName>
</protein>
<keyword evidence="4" id="KW-0614">Plasmid</keyword>
<feature type="compositionally biased region" description="Polar residues" evidence="3">
    <location>
        <begin position="1"/>
        <end position="15"/>
    </location>
</feature>
<dbReference type="Pfam" id="PF02604">
    <property type="entry name" value="PhdYeFM_antitox"/>
    <property type="match status" value="1"/>
</dbReference>
<accession>M9RWC4</accession>
<evidence type="ECO:0000256" key="3">
    <source>
        <dbReference type="SAM" id="MobiDB-lite"/>
    </source>
</evidence>
<dbReference type="OrthoDB" id="165038at2"/>
<dbReference type="KEGG" id="oar:OA238_118p1010"/>
<feature type="region of interest" description="Disordered" evidence="3">
    <location>
        <begin position="1"/>
        <end position="24"/>
    </location>
</feature>
<geneLocation type="plasmid" evidence="4 5">
    <name>pOA238_118</name>
</geneLocation>
<evidence type="ECO:0000256" key="2">
    <source>
        <dbReference type="RuleBase" id="RU362080"/>
    </source>
</evidence>
<dbReference type="SUPFAM" id="SSF143120">
    <property type="entry name" value="YefM-like"/>
    <property type="match status" value="1"/>
</dbReference>
<evidence type="ECO:0000256" key="1">
    <source>
        <dbReference type="ARBA" id="ARBA00009981"/>
    </source>
</evidence>
<organism evidence="4 5">
    <name type="scientific">Octadecabacter arcticus 238</name>
    <dbReference type="NCBI Taxonomy" id="391616"/>
    <lineage>
        <taxon>Bacteria</taxon>
        <taxon>Pseudomonadati</taxon>
        <taxon>Pseudomonadota</taxon>
        <taxon>Alphaproteobacteria</taxon>
        <taxon>Rhodobacterales</taxon>
        <taxon>Roseobacteraceae</taxon>
        <taxon>Octadecabacter</taxon>
    </lineage>
</organism>
<dbReference type="RefSeq" id="WP_015497701.1">
    <property type="nucleotide sequence ID" value="NC_020909.1"/>
</dbReference>
<dbReference type="Gene3D" id="3.40.1620.10">
    <property type="entry name" value="YefM-like domain"/>
    <property type="match status" value="1"/>
</dbReference>
<gene>
    <name evidence="4" type="ORF">OA238_118p1010</name>
</gene>
<comment type="function">
    <text evidence="2">Antitoxin component of a type II toxin-antitoxin (TA) system.</text>
</comment>
<name>M9RWC4_9RHOB</name>
<evidence type="ECO:0000313" key="4">
    <source>
        <dbReference type="EMBL" id="AGI74796.1"/>
    </source>
</evidence>
<dbReference type="InterPro" id="IPR006442">
    <property type="entry name" value="Antitoxin_Phd/YefM"/>
</dbReference>
<dbReference type="Proteomes" id="UP000004688">
    <property type="component" value="Plasmid pOA238_118"/>
</dbReference>
<dbReference type="EMBL" id="CP003743">
    <property type="protein sequence ID" value="AGI74796.1"/>
    <property type="molecule type" value="Genomic_DNA"/>
</dbReference>
<proteinExistence type="inferred from homology"/>
<dbReference type="HOGENOM" id="CLU_166832_1_0_5"/>